<evidence type="ECO:0000313" key="3">
    <source>
        <dbReference type="Proteomes" id="UP001431783"/>
    </source>
</evidence>
<gene>
    <name evidence="2" type="ORF">WA026_020741</name>
</gene>
<keyword evidence="1" id="KW-0812">Transmembrane</keyword>
<sequence>MTNGYWYIKDGNYWTNFSQCSEQNDTKVFFNDPKITNGSKLIQEYLPVLKIIKDTGYSISLVTLVIAILIMFAIR</sequence>
<organism evidence="2 3">
    <name type="scientific">Henosepilachna vigintioctopunctata</name>
    <dbReference type="NCBI Taxonomy" id="420089"/>
    <lineage>
        <taxon>Eukaryota</taxon>
        <taxon>Metazoa</taxon>
        <taxon>Ecdysozoa</taxon>
        <taxon>Arthropoda</taxon>
        <taxon>Hexapoda</taxon>
        <taxon>Insecta</taxon>
        <taxon>Pterygota</taxon>
        <taxon>Neoptera</taxon>
        <taxon>Endopterygota</taxon>
        <taxon>Coleoptera</taxon>
        <taxon>Polyphaga</taxon>
        <taxon>Cucujiformia</taxon>
        <taxon>Coccinelloidea</taxon>
        <taxon>Coccinellidae</taxon>
        <taxon>Epilachninae</taxon>
        <taxon>Epilachnini</taxon>
        <taxon>Henosepilachna</taxon>
    </lineage>
</organism>
<keyword evidence="1" id="KW-1133">Transmembrane helix</keyword>
<reference evidence="2 3" key="1">
    <citation type="submission" date="2023-03" db="EMBL/GenBank/DDBJ databases">
        <title>Genome insight into feeding habits of ladybird beetles.</title>
        <authorList>
            <person name="Li H.-S."/>
            <person name="Huang Y.-H."/>
            <person name="Pang H."/>
        </authorList>
    </citation>
    <scope>NUCLEOTIDE SEQUENCE [LARGE SCALE GENOMIC DNA]</scope>
    <source>
        <strain evidence="2">SYSU_2023b</strain>
        <tissue evidence="2">Whole body</tissue>
    </source>
</reference>
<name>A0AAW1UFQ3_9CUCU</name>
<evidence type="ECO:0000256" key="1">
    <source>
        <dbReference type="SAM" id="Phobius"/>
    </source>
</evidence>
<dbReference type="Proteomes" id="UP001431783">
    <property type="component" value="Unassembled WGS sequence"/>
</dbReference>
<dbReference type="EMBL" id="JARQZJ010000045">
    <property type="protein sequence ID" value="KAK9878099.1"/>
    <property type="molecule type" value="Genomic_DNA"/>
</dbReference>
<evidence type="ECO:0000313" key="2">
    <source>
        <dbReference type="EMBL" id="KAK9878099.1"/>
    </source>
</evidence>
<dbReference type="AlphaFoldDB" id="A0AAW1UFQ3"/>
<accession>A0AAW1UFQ3</accession>
<keyword evidence="1" id="KW-0472">Membrane</keyword>
<keyword evidence="3" id="KW-1185">Reference proteome</keyword>
<feature type="transmembrane region" description="Helical" evidence="1">
    <location>
        <begin position="55"/>
        <end position="74"/>
    </location>
</feature>
<protein>
    <submittedName>
        <fullName evidence="2">Uncharacterized protein</fullName>
    </submittedName>
</protein>
<comment type="caution">
    <text evidence="2">The sequence shown here is derived from an EMBL/GenBank/DDBJ whole genome shotgun (WGS) entry which is preliminary data.</text>
</comment>
<proteinExistence type="predicted"/>